<feature type="transmembrane region" description="Helical" evidence="1">
    <location>
        <begin position="7"/>
        <end position="23"/>
    </location>
</feature>
<dbReference type="RefSeq" id="WP_169102849.1">
    <property type="nucleotide sequence ID" value="NZ_JABBVZ010000130.1"/>
</dbReference>
<evidence type="ECO:0000256" key="1">
    <source>
        <dbReference type="SAM" id="Phobius"/>
    </source>
</evidence>
<dbReference type="Proteomes" id="UP000533476">
    <property type="component" value="Unassembled WGS sequence"/>
</dbReference>
<feature type="transmembrane region" description="Helical" evidence="1">
    <location>
        <begin position="91"/>
        <end position="110"/>
    </location>
</feature>
<proteinExistence type="predicted"/>
<keyword evidence="3" id="KW-1185">Reference proteome</keyword>
<dbReference type="EMBL" id="JABBVZ010000130">
    <property type="protein sequence ID" value="NMP24639.1"/>
    <property type="molecule type" value="Genomic_DNA"/>
</dbReference>
<accession>A0A7Y0LA19</accession>
<name>A0A7Y0LA19_9FIRM</name>
<comment type="caution">
    <text evidence="2">The sequence shown here is derived from an EMBL/GenBank/DDBJ whole genome shotgun (WGS) entry which is preliminary data.</text>
</comment>
<protein>
    <submittedName>
        <fullName evidence="2">Uncharacterized protein</fullName>
    </submittedName>
</protein>
<evidence type="ECO:0000313" key="2">
    <source>
        <dbReference type="EMBL" id="NMP24639.1"/>
    </source>
</evidence>
<sequence length="123" mass="13551">MSRFSLWNHGGAVVVGLALGLISPQLGKLAMYALWFGVLIGWTTISARRQPASARGWWSSIVLWLVALVTYEVYLAVIFGPMGQSLAWESLGLGVLLTAVVGVPVAAFWHRTIRSRRRTRTIN</sequence>
<gene>
    <name evidence="2" type="ORF">HIJ39_20195</name>
</gene>
<keyword evidence="1" id="KW-1133">Transmembrane helix</keyword>
<dbReference type="AlphaFoldDB" id="A0A7Y0LA19"/>
<organism evidence="2 3">
    <name type="scientific">Sulfobacillus harzensis</name>
    <dbReference type="NCBI Taxonomy" id="2729629"/>
    <lineage>
        <taxon>Bacteria</taxon>
        <taxon>Bacillati</taxon>
        <taxon>Bacillota</taxon>
        <taxon>Clostridia</taxon>
        <taxon>Eubacteriales</taxon>
        <taxon>Clostridiales Family XVII. Incertae Sedis</taxon>
        <taxon>Sulfobacillus</taxon>
    </lineage>
</organism>
<keyword evidence="1" id="KW-0472">Membrane</keyword>
<feature type="transmembrane region" description="Helical" evidence="1">
    <location>
        <begin position="57"/>
        <end position="79"/>
    </location>
</feature>
<keyword evidence="1" id="KW-0812">Transmembrane</keyword>
<evidence type="ECO:0000313" key="3">
    <source>
        <dbReference type="Proteomes" id="UP000533476"/>
    </source>
</evidence>
<reference evidence="2 3" key="1">
    <citation type="submission" date="2020-04" db="EMBL/GenBank/DDBJ databases">
        <authorList>
            <person name="Zhang R."/>
            <person name="Schippers A."/>
        </authorList>
    </citation>
    <scope>NUCLEOTIDE SEQUENCE [LARGE SCALE GENOMIC DNA]</scope>
    <source>
        <strain evidence="2 3">DSM 109850</strain>
    </source>
</reference>
<feature type="transmembrane region" description="Helical" evidence="1">
    <location>
        <begin position="29"/>
        <end position="45"/>
    </location>
</feature>